<dbReference type="GO" id="GO:0005737">
    <property type="term" value="C:cytoplasm"/>
    <property type="evidence" value="ECO:0007669"/>
    <property type="project" value="UniProtKB-SubCell"/>
</dbReference>
<sequence>MEELRRNGAPLTPELAAAFAAVPREAFVAEGFQRRDGSWARPGTAGFRAAVYRDDVLVTKVDGGTAVSSSSQPSLMAIMLAALDVRPGDRVLEIGAGTGYNAALLAALGARVTSVDVQADVADRARAALAAAGVEGVRVLIGDGYSGAPGESFDRAIVTVGVAGISPAWLAQTRPGPVVAPVEHAGTHPVLAVEGGPEGPVTATVICPSGFMSAAGPLTATHPWSHPHPVSSGTLAPFAPFAPPRWETPLSSYVYRDLWYAAGVWSRRATHAALPDRELSGVVLLDERGAGGAAIMPDGSVLAGGERADDCGAAAVEIVDRWEAAGRPPMRAWRIGLRLAGDPRAPIWAPATWSLPAQP</sequence>
<organism evidence="12 13">
    <name type="scientific">Actinoplanes nipponensis</name>
    <dbReference type="NCBI Taxonomy" id="135950"/>
    <lineage>
        <taxon>Bacteria</taxon>
        <taxon>Bacillati</taxon>
        <taxon>Actinomycetota</taxon>
        <taxon>Actinomycetes</taxon>
        <taxon>Micromonosporales</taxon>
        <taxon>Micromonosporaceae</taxon>
        <taxon>Actinoplanes</taxon>
    </lineage>
</organism>
<comment type="similarity">
    <text evidence="2">Belongs to the methyltransferase superfamily. L-isoaspartyl/D-aspartyl protein methyltransferase family.</text>
</comment>
<keyword evidence="5" id="KW-0963">Cytoplasm</keyword>
<dbReference type="Proteomes" id="UP000647172">
    <property type="component" value="Unassembled WGS sequence"/>
</dbReference>
<dbReference type="SUPFAM" id="SSF53335">
    <property type="entry name" value="S-adenosyl-L-methionine-dependent methyltransferases"/>
    <property type="match status" value="1"/>
</dbReference>
<dbReference type="AlphaFoldDB" id="A0A919MSM0"/>
<dbReference type="GO" id="GO:0004719">
    <property type="term" value="F:protein-L-isoaspartate (D-aspartate) O-methyltransferase activity"/>
    <property type="evidence" value="ECO:0007669"/>
    <property type="project" value="UniProtKB-EC"/>
</dbReference>
<dbReference type="InterPro" id="IPR000682">
    <property type="entry name" value="PCMT"/>
</dbReference>
<evidence type="ECO:0000313" key="12">
    <source>
        <dbReference type="EMBL" id="GIE48200.1"/>
    </source>
</evidence>
<keyword evidence="13" id="KW-1185">Reference proteome</keyword>
<evidence type="ECO:0000256" key="8">
    <source>
        <dbReference type="ARBA" id="ARBA00022691"/>
    </source>
</evidence>
<reference evidence="12" key="1">
    <citation type="submission" date="2021-01" db="EMBL/GenBank/DDBJ databases">
        <title>Whole genome shotgun sequence of Actinoplanes nipponensis NBRC 14063.</title>
        <authorList>
            <person name="Komaki H."/>
            <person name="Tamura T."/>
        </authorList>
    </citation>
    <scope>NUCLEOTIDE SEQUENCE</scope>
    <source>
        <strain evidence="12">NBRC 14063</strain>
    </source>
</reference>
<keyword evidence="7" id="KW-0808">Transferase</keyword>
<evidence type="ECO:0000256" key="7">
    <source>
        <dbReference type="ARBA" id="ARBA00022679"/>
    </source>
</evidence>
<dbReference type="CDD" id="cd02440">
    <property type="entry name" value="AdoMet_MTases"/>
    <property type="match status" value="1"/>
</dbReference>
<evidence type="ECO:0000313" key="13">
    <source>
        <dbReference type="Proteomes" id="UP000647172"/>
    </source>
</evidence>
<dbReference type="InterPro" id="IPR029063">
    <property type="entry name" value="SAM-dependent_MTases_sf"/>
</dbReference>
<dbReference type="EMBL" id="BOMQ01000021">
    <property type="protein sequence ID" value="GIE48200.1"/>
    <property type="molecule type" value="Genomic_DNA"/>
</dbReference>
<comment type="subcellular location">
    <subcellularLocation>
        <location evidence="1">Cytoplasm</location>
    </subcellularLocation>
</comment>
<dbReference type="EC" id="2.1.1.77" evidence="3"/>
<evidence type="ECO:0000256" key="6">
    <source>
        <dbReference type="ARBA" id="ARBA00022603"/>
    </source>
</evidence>
<gene>
    <name evidence="12" type="primary">pcm</name>
    <name evidence="12" type="ORF">Ani05nite_17340</name>
</gene>
<keyword evidence="8" id="KW-0949">S-adenosyl-L-methionine</keyword>
<evidence type="ECO:0000256" key="3">
    <source>
        <dbReference type="ARBA" id="ARBA00011890"/>
    </source>
</evidence>
<name>A0A919MSM0_9ACTN</name>
<dbReference type="GO" id="GO:0032259">
    <property type="term" value="P:methylation"/>
    <property type="evidence" value="ECO:0007669"/>
    <property type="project" value="UniProtKB-KW"/>
</dbReference>
<evidence type="ECO:0000256" key="4">
    <source>
        <dbReference type="ARBA" id="ARBA00013346"/>
    </source>
</evidence>
<dbReference type="Gene3D" id="3.40.50.150">
    <property type="entry name" value="Vaccinia Virus protein VP39"/>
    <property type="match status" value="1"/>
</dbReference>
<evidence type="ECO:0000256" key="2">
    <source>
        <dbReference type="ARBA" id="ARBA00005369"/>
    </source>
</evidence>
<evidence type="ECO:0000256" key="11">
    <source>
        <dbReference type="ARBA" id="ARBA00031350"/>
    </source>
</evidence>
<dbReference type="PANTHER" id="PTHR11579">
    <property type="entry name" value="PROTEIN-L-ISOASPARTATE O-METHYLTRANSFERASE"/>
    <property type="match status" value="1"/>
</dbReference>
<evidence type="ECO:0000256" key="5">
    <source>
        <dbReference type="ARBA" id="ARBA00022490"/>
    </source>
</evidence>
<protein>
    <recommendedName>
        <fullName evidence="4">Protein-L-isoaspartate O-methyltransferase</fullName>
        <ecNumber evidence="3">2.1.1.77</ecNumber>
    </recommendedName>
    <alternativeName>
        <fullName evidence="11">L-isoaspartyl protein carboxyl methyltransferase</fullName>
    </alternativeName>
    <alternativeName>
        <fullName evidence="9">Protein L-isoaspartyl methyltransferase</fullName>
    </alternativeName>
    <alternativeName>
        <fullName evidence="10">Protein-beta-aspartate methyltransferase</fullName>
    </alternativeName>
</protein>
<evidence type="ECO:0000256" key="9">
    <source>
        <dbReference type="ARBA" id="ARBA00030757"/>
    </source>
</evidence>
<keyword evidence="6" id="KW-0489">Methyltransferase</keyword>
<accession>A0A919MSM0</accession>
<comment type="caution">
    <text evidence="12">The sequence shown here is derived from an EMBL/GenBank/DDBJ whole genome shotgun (WGS) entry which is preliminary data.</text>
</comment>
<evidence type="ECO:0000256" key="1">
    <source>
        <dbReference type="ARBA" id="ARBA00004496"/>
    </source>
</evidence>
<dbReference type="Pfam" id="PF01135">
    <property type="entry name" value="PCMT"/>
    <property type="match status" value="1"/>
</dbReference>
<proteinExistence type="inferred from homology"/>
<dbReference type="PANTHER" id="PTHR11579:SF0">
    <property type="entry name" value="PROTEIN-L-ISOASPARTATE(D-ASPARTATE) O-METHYLTRANSFERASE"/>
    <property type="match status" value="1"/>
</dbReference>
<evidence type="ECO:0000256" key="10">
    <source>
        <dbReference type="ARBA" id="ARBA00031323"/>
    </source>
</evidence>